<dbReference type="Gene3D" id="3.90.190.10">
    <property type="entry name" value="Protein tyrosine phosphatase superfamily"/>
    <property type="match status" value="2"/>
</dbReference>
<feature type="coiled-coil region" evidence="1">
    <location>
        <begin position="28"/>
        <end position="55"/>
    </location>
</feature>
<dbReference type="PANTHER" id="PTHR23339">
    <property type="entry name" value="TYROSINE SPECIFIC PROTEIN PHOSPHATASE AND DUAL SPECIFICITY PROTEIN PHOSPHATASE"/>
    <property type="match status" value="1"/>
</dbReference>
<name>A0A485KYX8_9STRA</name>
<sequence length="844" mass="96614">MASVADIVQQILDAANKPLSSSRLMALIQPLVDHAEALEQNVSDLEEQLDYLREQVSFGNAATVIQAGFRGAKGREIVTKVKQFQEKGTRVLKRYLLKKDRVPGLHKLATPNGDIAPNFRRIEGTPIYGGAQPTEDGVRHILDVVAADGYKKVVWVTLREEAVIFVGGMPYTARRAGKLNENDLVPGMTGHSINVLEASLKNSLMDQLTHTDHKFEYWHEPTLLCNELAVELVDPVSVHTLPELMASIHHPVIQSLTYHRAPVDRENFPEHSIVDRLVEWSRKSDPDTAYKGRGRTTTAMTLAYLIWSTPAKLRSLANERDEIQTRRHWVKTIDLRVADYKQGCYKVIVALCDKLENGLDSKMWIDSAIDVTAIMYNIRLVIDDCRTQSLREAKPTKRSFYLHRACRLLERYFYFIVFGSYLLAHDAETTTFSTWLQGHPDFFRLLDTMGGATYPSSKVLHNNILKFDHFPGLSRLPMVLGPNVPNFRQLGDFPLFGTAQCFEQGIRDVLKHLNEIGYPRAIWINLREEVVMYVGGRPFAVRNRDNVFHNVEYPGIEVNEITAIESILKKELIEKVTKSNGLFMHLHEPREYITEESFDVVVPEKDIQTLEDTYHNVRRSGFDVRYARIPVSDEIAPEEKDLDDLVRLLGPIFASERESSQPPTAIVCNCQMGRGRTTTMLVCMYMLRAVITDAIPRPSDPKTNVHFAVIDELVATLENGAASLNLVNRVVDMADHVQNLRDCIEACRDLTKENGLSVEKQDYFMQRAVNYLERFFYLICFASYVLDQQPKGFETLFVNWMCTRYDNSLYALLDNLSFDDKNDDAVSSMRWRWRRKRKLVYRLE</sequence>
<proteinExistence type="predicted"/>
<organism evidence="3 4">
    <name type="scientific">Aphanomyces stellatus</name>
    <dbReference type="NCBI Taxonomy" id="120398"/>
    <lineage>
        <taxon>Eukaryota</taxon>
        <taxon>Sar</taxon>
        <taxon>Stramenopiles</taxon>
        <taxon>Oomycota</taxon>
        <taxon>Saprolegniomycetes</taxon>
        <taxon>Saprolegniales</taxon>
        <taxon>Verrucalvaceae</taxon>
        <taxon>Aphanomyces</taxon>
    </lineage>
</organism>
<dbReference type="EMBL" id="CAADRA010005488">
    <property type="protein sequence ID" value="VFT90483.1"/>
    <property type="molecule type" value="Genomic_DNA"/>
</dbReference>
<dbReference type="OrthoDB" id="66369at2759"/>
<dbReference type="InterPro" id="IPR050561">
    <property type="entry name" value="PTP"/>
</dbReference>
<evidence type="ECO:0000313" key="2">
    <source>
        <dbReference type="EMBL" id="KAF0695547.1"/>
    </source>
</evidence>
<dbReference type="SMART" id="SM01301">
    <property type="entry name" value="PTPlike_phytase"/>
    <property type="match status" value="2"/>
</dbReference>
<dbReference type="InterPro" id="IPR029021">
    <property type="entry name" value="Prot-tyrosine_phosphatase-like"/>
</dbReference>
<reference evidence="3 4" key="1">
    <citation type="submission" date="2019-03" db="EMBL/GenBank/DDBJ databases">
        <authorList>
            <person name="Gaulin E."/>
            <person name="Dumas B."/>
        </authorList>
    </citation>
    <scope>NUCLEOTIDE SEQUENCE [LARGE SCALE GENOMIC DNA]</scope>
    <source>
        <strain evidence="3">CBS 568.67</strain>
    </source>
</reference>
<dbReference type="AlphaFoldDB" id="A0A485KYX8"/>
<accession>A0A485KYX8</accession>
<keyword evidence="4" id="KW-1185">Reference proteome</keyword>
<dbReference type="SUPFAM" id="SSF52799">
    <property type="entry name" value="(Phosphotyrosine protein) phosphatases II"/>
    <property type="match status" value="2"/>
</dbReference>
<evidence type="ECO:0000313" key="4">
    <source>
        <dbReference type="Proteomes" id="UP000332933"/>
    </source>
</evidence>
<dbReference type="PROSITE" id="PS50096">
    <property type="entry name" value="IQ"/>
    <property type="match status" value="1"/>
</dbReference>
<dbReference type="EMBL" id="VJMH01005467">
    <property type="protein sequence ID" value="KAF0695547.1"/>
    <property type="molecule type" value="Genomic_DNA"/>
</dbReference>
<gene>
    <name evidence="3" type="primary">Aste57867_13647</name>
    <name evidence="2" type="ORF">As57867_013597</name>
    <name evidence="3" type="ORF">ASTE57867_13647</name>
</gene>
<evidence type="ECO:0000256" key="1">
    <source>
        <dbReference type="SAM" id="Coils"/>
    </source>
</evidence>
<evidence type="ECO:0000313" key="3">
    <source>
        <dbReference type="EMBL" id="VFT90483.1"/>
    </source>
</evidence>
<keyword evidence="1" id="KW-0175">Coiled coil</keyword>
<reference evidence="2" key="2">
    <citation type="submission" date="2019-06" db="EMBL/GenBank/DDBJ databases">
        <title>Genomics analysis of Aphanomyces spp. identifies a new class of oomycete effector associated with host adaptation.</title>
        <authorList>
            <person name="Gaulin E."/>
        </authorList>
    </citation>
    <scope>NUCLEOTIDE SEQUENCE</scope>
    <source>
        <strain evidence="2">CBS 578.67</strain>
    </source>
</reference>
<dbReference type="Proteomes" id="UP000332933">
    <property type="component" value="Unassembled WGS sequence"/>
</dbReference>
<dbReference type="Pfam" id="PF14566">
    <property type="entry name" value="PTPlike_phytase"/>
    <property type="match status" value="2"/>
</dbReference>
<protein>
    <submittedName>
        <fullName evidence="3">Aste57867_13647 protein</fullName>
    </submittedName>
</protein>